<feature type="coiled-coil region" evidence="1">
    <location>
        <begin position="75"/>
        <end position="102"/>
    </location>
</feature>
<keyword evidence="3" id="KW-0472">Membrane</keyword>
<name>A0ABQ3IGH1_9GAMM</name>
<organism evidence="4 5">
    <name type="scientific">Thalassotalea profundi</name>
    <dbReference type="NCBI Taxonomy" id="2036687"/>
    <lineage>
        <taxon>Bacteria</taxon>
        <taxon>Pseudomonadati</taxon>
        <taxon>Pseudomonadota</taxon>
        <taxon>Gammaproteobacteria</taxon>
        <taxon>Alteromonadales</taxon>
        <taxon>Colwelliaceae</taxon>
        <taxon>Thalassotalea</taxon>
    </lineage>
</organism>
<dbReference type="EMBL" id="BNAH01000003">
    <property type="protein sequence ID" value="GHE83709.1"/>
    <property type="molecule type" value="Genomic_DNA"/>
</dbReference>
<protein>
    <recommendedName>
        <fullName evidence="6">Chromosome segregation ATPase</fullName>
    </recommendedName>
</protein>
<feature type="compositionally biased region" description="Polar residues" evidence="2">
    <location>
        <begin position="19"/>
        <end position="37"/>
    </location>
</feature>
<accession>A0ABQ3IGH1</accession>
<evidence type="ECO:0000256" key="1">
    <source>
        <dbReference type="SAM" id="Coils"/>
    </source>
</evidence>
<sequence length="265" mass="29375">MTNRIEPEISSFTADVDQAPSQPNHPHTRKINSPTSTPVNTGVAIKNSSSLANKFALALVYIALAGASYWFYLENIKLKDLQADAEQRIVQLEQQLSATGEEIGESTVALKIKLEALTEKSNELWLEMDKLWASAWRRNQSEIKELRSQSIALNKNVDSNSQNLKNNASIVSEIKEKQTATDFSLNAISEQIASSSKLKDEVAALSKQVNTLSQTANTREKQQMEVATSVNQVDTSLQILLERIEQLEAQLKLQANKPLAPSQIN</sequence>
<evidence type="ECO:0000313" key="4">
    <source>
        <dbReference type="EMBL" id="GHE83709.1"/>
    </source>
</evidence>
<feature type="coiled-coil region" evidence="1">
    <location>
        <begin position="195"/>
        <end position="257"/>
    </location>
</feature>
<evidence type="ECO:0000256" key="2">
    <source>
        <dbReference type="SAM" id="MobiDB-lite"/>
    </source>
</evidence>
<evidence type="ECO:0000313" key="5">
    <source>
        <dbReference type="Proteomes" id="UP000626370"/>
    </source>
</evidence>
<keyword evidence="3" id="KW-0812">Transmembrane</keyword>
<evidence type="ECO:0000256" key="3">
    <source>
        <dbReference type="SAM" id="Phobius"/>
    </source>
</evidence>
<dbReference type="Proteomes" id="UP000626370">
    <property type="component" value="Unassembled WGS sequence"/>
</dbReference>
<gene>
    <name evidence="4" type="ORF">GCM10011501_10400</name>
</gene>
<feature type="region of interest" description="Disordered" evidence="2">
    <location>
        <begin position="1"/>
        <end position="37"/>
    </location>
</feature>
<keyword evidence="3" id="KW-1133">Transmembrane helix</keyword>
<comment type="caution">
    <text evidence="4">The sequence shown here is derived from an EMBL/GenBank/DDBJ whole genome shotgun (WGS) entry which is preliminary data.</text>
</comment>
<reference evidence="5" key="1">
    <citation type="journal article" date="2019" name="Int. J. Syst. Evol. Microbiol.">
        <title>The Global Catalogue of Microorganisms (GCM) 10K type strain sequencing project: providing services to taxonomists for standard genome sequencing and annotation.</title>
        <authorList>
            <consortium name="The Broad Institute Genomics Platform"/>
            <consortium name="The Broad Institute Genome Sequencing Center for Infectious Disease"/>
            <person name="Wu L."/>
            <person name="Ma J."/>
        </authorList>
    </citation>
    <scope>NUCLEOTIDE SEQUENCE [LARGE SCALE GENOMIC DNA]</scope>
    <source>
        <strain evidence="5">CGMCC 1.15922</strain>
    </source>
</reference>
<proteinExistence type="predicted"/>
<keyword evidence="5" id="KW-1185">Reference proteome</keyword>
<keyword evidence="1" id="KW-0175">Coiled coil</keyword>
<dbReference type="RefSeq" id="WP_189377051.1">
    <property type="nucleotide sequence ID" value="NZ_BNAH01000003.1"/>
</dbReference>
<feature type="transmembrane region" description="Helical" evidence="3">
    <location>
        <begin position="55"/>
        <end position="73"/>
    </location>
</feature>
<evidence type="ECO:0008006" key="6">
    <source>
        <dbReference type="Google" id="ProtNLM"/>
    </source>
</evidence>